<feature type="transmembrane region" description="Helical" evidence="7">
    <location>
        <begin position="162"/>
        <end position="180"/>
    </location>
</feature>
<feature type="transmembrane region" description="Helical" evidence="7">
    <location>
        <begin position="186"/>
        <end position="205"/>
    </location>
</feature>
<comment type="subcellular location">
    <subcellularLocation>
        <location evidence="1">Cell membrane</location>
        <topology evidence="1">Multi-pass membrane protein</topology>
    </subcellularLocation>
</comment>
<dbReference type="GO" id="GO:0022857">
    <property type="term" value="F:transmembrane transporter activity"/>
    <property type="evidence" value="ECO:0007669"/>
    <property type="project" value="InterPro"/>
</dbReference>
<feature type="transmembrane region" description="Helical" evidence="7">
    <location>
        <begin position="12"/>
        <end position="39"/>
    </location>
</feature>
<keyword evidence="10" id="KW-1185">Reference proteome</keyword>
<gene>
    <name evidence="9" type="primary">yhjE3</name>
    <name evidence="9" type="ORF">CETAM_13085</name>
</gene>
<feature type="domain" description="Major facilitator superfamily (MFS) profile" evidence="8">
    <location>
        <begin position="13"/>
        <end position="421"/>
    </location>
</feature>
<dbReference type="PROSITE" id="PS50850">
    <property type="entry name" value="MFS"/>
    <property type="match status" value="1"/>
</dbReference>
<dbReference type="AlphaFoldDB" id="A0A6B8VKC0"/>
<dbReference type="PROSITE" id="PS00216">
    <property type="entry name" value="SUGAR_TRANSPORT_1"/>
    <property type="match status" value="1"/>
</dbReference>
<evidence type="ECO:0000256" key="7">
    <source>
        <dbReference type="SAM" id="Phobius"/>
    </source>
</evidence>
<feature type="transmembrane region" description="Helical" evidence="7">
    <location>
        <begin position="305"/>
        <end position="323"/>
    </location>
</feature>
<dbReference type="PANTHER" id="PTHR43045">
    <property type="entry name" value="SHIKIMATE TRANSPORTER"/>
    <property type="match status" value="1"/>
</dbReference>
<dbReference type="SUPFAM" id="SSF103473">
    <property type="entry name" value="MFS general substrate transporter"/>
    <property type="match status" value="1"/>
</dbReference>
<dbReference type="Proteomes" id="UP000425178">
    <property type="component" value="Chromosome"/>
</dbReference>
<evidence type="ECO:0000256" key="1">
    <source>
        <dbReference type="ARBA" id="ARBA00004651"/>
    </source>
</evidence>
<feature type="transmembrane region" description="Helical" evidence="7">
    <location>
        <begin position="395"/>
        <end position="416"/>
    </location>
</feature>
<dbReference type="RefSeq" id="WP_156229241.1">
    <property type="nucleotide sequence ID" value="NZ_CP046453.1"/>
</dbReference>
<keyword evidence="4 7" id="KW-0812">Transmembrane</keyword>
<feature type="transmembrane region" description="Helical" evidence="7">
    <location>
        <begin position="274"/>
        <end position="293"/>
    </location>
</feature>
<dbReference type="PANTHER" id="PTHR43045:SF1">
    <property type="entry name" value="SHIKIMATE TRANSPORTER"/>
    <property type="match status" value="1"/>
</dbReference>
<keyword evidence="6 7" id="KW-0472">Membrane</keyword>
<feature type="transmembrane region" description="Helical" evidence="7">
    <location>
        <begin position="329"/>
        <end position="347"/>
    </location>
</feature>
<feature type="transmembrane region" description="Helical" evidence="7">
    <location>
        <begin position="368"/>
        <end position="389"/>
    </location>
</feature>
<proteinExistence type="predicted"/>
<keyword evidence="2" id="KW-0813">Transport</keyword>
<dbReference type="PROSITE" id="PS00217">
    <property type="entry name" value="SUGAR_TRANSPORT_2"/>
    <property type="match status" value="1"/>
</dbReference>
<dbReference type="GO" id="GO:0005886">
    <property type="term" value="C:plasma membrane"/>
    <property type="evidence" value="ECO:0007669"/>
    <property type="project" value="UniProtKB-SubCell"/>
</dbReference>
<evidence type="ECO:0000256" key="4">
    <source>
        <dbReference type="ARBA" id="ARBA00022692"/>
    </source>
</evidence>
<dbReference type="InterPro" id="IPR020846">
    <property type="entry name" value="MFS_dom"/>
</dbReference>
<evidence type="ECO:0000256" key="3">
    <source>
        <dbReference type="ARBA" id="ARBA00022475"/>
    </source>
</evidence>
<name>A0A6B8VKC0_9CORY</name>
<keyword evidence="5 7" id="KW-1133">Transmembrane helix</keyword>
<dbReference type="EMBL" id="CP046453">
    <property type="protein sequence ID" value="QGU05842.1"/>
    <property type="molecule type" value="Genomic_DNA"/>
</dbReference>
<reference evidence="9 10" key="1">
    <citation type="journal article" date="2021" name="Int. J. Syst. Evol. Microbiol.">
        <title>Classification of three corynebacterial strains isolated from a small paddock in North Rhine-Westphalia: proposal of &lt;i&gt;Corynebacterium kalinowskii&lt;/i&gt; sp. nov., &lt;i&gt;Corynebacterium comes&lt;/i&gt; sp. nov. and &lt;i&gt;Corynebacterium occultum&lt;/i&gt; sp. nov.</title>
        <authorList>
            <person name="Schaffert L."/>
            <person name="Ruwe M."/>
            <person name="Milse J."/>
            <person name="Hanuschka K."/>
            <person name="Ortseifen V."/>
            <person name="Droste J."/>
            <person name="Brandt D."/>
            <person name="Schl L."/>
            <person name="Kutter Y."/>
            <person name="Vinke S."/>
            <person name="Vieh P."/>
            <person name="Jacob L."/>
            <person name="L N.C."/>
            <person name="Schulte-Berndt E."/>
            <person name="Hain C."/>
            <person name="Linder M."/>
            <person name="Schmidt P."/>
            <person name="Wollenschl L."/>
            <person name="Luttermann T."/>
            <person name="Thieme E."/>
            <person name="Hassa J."/>
            <person name="Haak M."/>
            <person name="Wittchen M."/>
            <person name="Mentz A."/>
            <person name="Persicke M."/>
            <person name="Busche T."/>
            <person name="R C."/>
        </authorList>
    </citation>
    <scope>NUCLEOTIDE SEQUENCE [LARGE SCALE GENOMIC DNA]</scope>
    <source>
        <strain evidence="9 10">2019</strain>
    </source>
</reference>
<evidence type="ECO:0000259" key="8">
    <source>
        <dbReference type="PROSITE" id="PS50850"/>
    </source>
</evidence>
<accession>A0A6B8VKC0</accession>
<organism evidence="9 10">
    <name type="scientific">Corynebacterium comes</name>
    <dbReference type="NCBI Taxonomy" id="2675218"/>
    <lineage>
        <taxon>Bacteria</taxon>
        <taxon>Bacillati</taxon>
        <taxon>Actinomycetota</taxon>
        <taxon>Actinomycetes</taxon>
        <taxon>Mycobacteriales</taxon>
        <taxon>Corynebacteriaceae</taxon>
        <taxon>Corynebacterium</taxon>
    </lineage>
</organism>
<evidence type="ECO:0000256" key="5">
    <source>
        <dbReference type="ARBA" id="ARBA00022989"/>
    </source>
</evidence>
<evidence type="ECO:0000256" key="2">
    <source>
        <dbReference type="ARBA" id="ARBA00022448"/>
    </source>
</evidence>
<feature type="transmembrane region" description="Helical" evidence="7">
    <location>
        <begin position="85"/>
        <end position="104"/>
    </location>
</feature>
<feature type="transmembrane region" description="Helical" evidence="7">
    <location>
        <begin position="51"/>
        <end position="73"/>
    </location>
</feature>
<keyword evidence="3" id="KW-1003">Cell membrane</keyword>
<evidence type="ECO:0000256" key="6">
    <source>
        <dbReference type="ARBA" id="ARBA00023136"/>
    </source>
</evidence>
<sequence>MNRRNSAAEDRRVIAATTIGTAIEWYDFFLYAAVAGLVFNQVMFGQLDAGAATIVSFLSVGLSFLFRPLGAVLAGHFSDRLGRRIILMVTLIAMGGATTAIGLLPTYDSIGLAAPLLLVFFRIIQGISAGGEWGSAVLLAVEHAPVEKRGLFGAGPQAGAPAGLLLSSGMLALMNVIAPGDAFIEWGWRVPFLLSIVLMFVGWWIRRGVEESPVFEEMTGMAHSPLRTLLRDHWRKVLIAALVFAGNGTVGYMVAGGYIQSYASTQLGMSRGTVLWAVTGAAVAWLVSTVFAGALSDRIGRRKTYLGGFVFQFLAAAALFPLVDMRETGWLWAAMLLLGVALGLTYGQQAAMYAELFPTPVRGSGTSLTYAIGAILGGAFAPTIAAALVQSTGSTYSVTVYLCVATTIGFLAALSLRDRTGVPLTAN</sequence>
<evidence type="ECO:0000313" key="9">
    <source>
        <dbReference type="EMBL" id="QGU05842.1"/>
    </source>
</evidence>
<evidence type="ECO:0000313" key="10">
    <source>
        <dbReference type="Proteomes" id="UP000425178"/>
    </source>
</evidence>
<dbReference type="Pfam" id="PF07690">
    <property type="entry name" value="MFS_1"/>
    <property type="match status" value="1"/>
</dbReference>
<protein>
    <submittedName>
        <fullName evidence="9">Inner membrane metabolite transport protein YhjE</fullName>
    </submittedName>
</protein>
<dbReference type="InterPro" id="IPR036259">
    <property type="entry name" value="MFS_trans_sf"/>
</dbReference>
<dbReference type="InterPro" id="IPR011701">
    <property type="entry name" value="MFS"/>
</dbReference>
<feature type="transmembrane region" description="Helical" evidence="7">
    <location>
        <begin position="237"/>
        <end position="259"/>
    </location>
</feature>
<dbReference type="InterPro" id="IPR005829">
    <property type="entry name" value="Sugar_transporter_CS"/>
</dbReference>
<dbReference type="Gene3D" id="1.20.1250.20">
    <property type="entry name" value="MFS general substrate transporter like domains"/>
    <property type="match status" value="2"/>
</dbReference>
<dbReference type="KEGG" id="ccoe:CETAM_13085"/>
<dbReference type="CDD" id="cd17369">
    <property type="entry name" value="MFS_ShiA_like"/>
    <property type="match status" value="1"/>
</dbReference>